<keyword evidence="2" id="KW-0812">Transmembrane</keyword>
<organism evidence="3 4">
    <name type="scientific">Strigomonas culicis</name>
    <dbReference type="NCBI Taxonomy" id="28005"/>
    <lineage>
        <taxon>Eukaryota</taxon>
        <taxon>Discoba</taxon>
        <taxon>Euglenozoa</taxon>
        <taxon>Kinetoplastea</taxon>
        <taxon>Metakinetoplastina</taxon>
        <taxon>Trypanosomatida</taxon>
        <taxon>Trypanosomatidae</taxon>
        <taxon>Strigomonadinae</taxon>
        <taxon>Strigomonas</taxon>
    </lineage>
</organism>
<feature type="transmembrane region" description="Helical" evidence="2">
    <location>
        <begin position="343"/>
        <end position="366"/>
    </location>
</feature>
<feature type="transmembrane region" description="Helical" evidence="2">
    <location>
        <begin position="238"/>
        <end position="257"/>
    </location>
</feature>
<feature type="transmembrane region" description="Helical" evidence="2">
    <location>
        <begin position="948"/>
        <end position="967"/>
    </location>
</feature>
<feature type="transmembrane region" description="Helical" evidence="2">
    <location>
        <begin position="1215"/>
        <end position="1233"/>
    </location>
</feature>
<keyword evidence="4" id="KW-1185">Reference proteome</keyword>
<feature type="transmembrane region" description="Helical" evidence="2">
    <location>
        <begin position="1245"/>
        <end position="1268"/>
    </location>
</feature>
<feature type="transmembrane region" description="Helical" evidence="2">
    <location>
        <begin position="1153"/>
        <end position="1178"/>
    </location>
</feature>
<feature type="transmembrane region" description="Helical" evidence="2">
    <location>
        <begin position="618"/>
        <end position="636"/>
    </location>
</feature>
<evidence type="ECO:0000313" key="4">
    <source>
        <dbReference type="Proteomes" id="UP000015354"/>
    </source>
</evidence>
<feature type="transmembrane region" description="Helical" evidence="2">
    <location>
        <begin position="1296"/>
        <end position="1320"/>
    </location>
</feature>
<keyword evidence="2" id="KW-0472">Membrane</keyword>
<feature type="transmembrane region" description="Helical" evidence="2">
    <location>
        <begin position="269"/>
        <end position="290"/>
    </location>
</feature>
<feature type="transmembrane region" description="Helical" evidence="2">
    <location>
        <begin position="642"/>
        <end position="662"/>
    </location>
</feature>
<feature type="transmembrane region" description="Helical" evidence="2">
    <location>
        <begin position="1332"/>
        <end position="1348"/>
    </location>
</feature>
<feature type="transmembrane region" description="Helical" evidence="2">
    <location>
        <begin position="714"/>
        <end position="737"/>
    </location>
</feature>
<feature type="transmembrane region" description="Helical" evidence="2">
    <location>
        <begin position="674"/>
        <end position="694"/>
    </location>
</feature>
<dbReference type="Pfam" id="PF00612">
    <property type="entry name" value="IQ"/>
    <property type="match status" value="2"/>
</dbReference>
<reference evidence="3 4" key="1">
    <citation type="journal article" date="2013" name="PLoS ONE">
        <title>Predicting the Proteins of Angomonas deanei, Strigomonas culicis and Their Respective Endosymbionts Reveals New Aspects of the Trypanosomatidae Family.</title>
        <authorList>
            <person name="Motta M.C."/>
            <person name="Martins A.C."/>
            <person name="de Souza S.S."/>
            <person name="Catta-Preta C.M."/>
            <person name="Silva R."/>
            <person name="Klein C.C."/>
            <person name="de Almeida L.G."/>
            <person name="de Lima Cunha O."/>
            <person name="Ciapina L.P."/>
            <person name="Brocchi M."/>
            <person name="Colabardini A.C."/>
            <person name="de Araujo Lima B."/>
            <person name="Machado C.R."/>
            <person name="de Almeida Soares C.M."/>
            <person name="Probst C.M."/>
            <person name="de Menezes C.B."/>
            <person name="Thompson C.E."/>
            <person name="Bartholomeu D.C."/>
            <person name="Gradia D.F."/>
            <person name="Pavoni D.P."/>
            <person name="Grisard E.C."/>
            <person name="Fantinatti-Garboggini F."/>
            <person name="Marchini F.K."/>
            <person name="Rodrigues-Luiz G.F."/>
            <person name="Wagner G."/>
            <person name="Goldman G.H."/>
            <person name="Fietto J.L."/>
            <person name="Elias M.C."/>
            <person name="Goldman M.H."/>
            <person name="Sagot M.F."/>
            <person name="Pereira M."/>
            <person name="Stoco P.H."/>
            <person name="de Mendonca-Neto R.P."/>
            <person name="Teixeira S.M."/>
            <person name="Maciel T.E."/>
            <person name="de Oliveira Mendes T.A."/>
            <person name="Urmenyi T.P."/>
            <person name="de Souza W."/>
            <person name="Schenkman S."/>
            <person name="de Vasconcelos A.T."/>
        </authorList>
    </citation>
    <scope>NUCLEOTIDE SEQUENCE [LARGE SCALE GENOMIC DNA]</scope>
</reference>
<feature type="transmembrane region" description="Helical" evidence="2">
    <location>
        <begin position="1355"/>
        <end position="1375"/>
    </location>
</feature>
<dbReference type="Proteomes" id="UP000015354">
    <property type="component" value="Unassembled WGS sequence"/>
</dbReference>
<dbReference type="SMART" id="SM00015">
    <property type="entry name" value="IQ"/>
    <property type="match status" value="4"/>
</dbReference>
<keyword evidence="2" id="KW-1133">Transmembrane helix</keyword>
<accession>S9VVT1</accession>
<evidence type="ECO:0000256" key="1">
    <source>
        <dbReference type="SAM" id="MobiDB-lite"/>
    </source>
</evidence>
<name>S9VVT1_9TRYP</name>
<proteinExistence type="predicted"/>
<gene>
    <name evidence="3" type="ORF">STCU_05697</name>
</gene>
<feature type="transmembrane region" description="Helical" evidence="2">
    <location>
        <begin position="1002"/>
        <end position="1022"/>
    </location>
</feature>
<feature type="transmembrane region" description="Helical" evidence="2">
    <location>
        <begin position="1463"/>
        <end position="1485"/>
    </location>
</feature>
<feature type="transmembrane region" description="Helical" evidence="2">
    <location>
        <begin position="1060"/>
        <end position="1084"/>
    </location>
</feature>
<evidence type="ECO:0000256" key="2">
    <source>
        <dbReference type="SAM" id="Phobius"/>
    </source>
</evidence>
<dbReference type="PROSITE" id="PS50096">
    <property type="entry name" value="IQ"/>
    <property type="match status" value="2"/>
</dbReference>
<feature type="transmembrane region" description="Helical" evidence="2">
    <location>
        <begin position="780"/>
        <end position="803"/>
    </location>
</feature>
<sequence length="1786" mass="204253">MIKRRACACLIQRISRGYASRRASHVMQNEILRLARESAAAAQRAMEEKMVIDAIKEAAIREQEERQQEAVLAIEAAYLCHLRRKREKELLEQQRVERELLEQQVKSAIVIQSRFRCFAQRKQFLHIKEAAARIQRQWKKHARVVAIRRAAIDIVSRELQRFYFFKARRLFILEGTEKVQKDRIASITTSLTQLVWRENFSSEFRRIVFQKRRRGPSQVMKVSRFEKWKALSLHYEKYLLLAQLVISLALLIYMGCVPRTPATDKHNTVDIAFICVQVGIALCLPPSLFWRLIDLCIAVTALACAATKSYGGSIVITLLILKVPYVVRAFIPKHSGTRTYCRAIEYSAFYLFMLLPFAMAGIGSAVRGSQRNGLLVSEKGNWGMVFLYLWSSLSPQYALRHIEGFNYSGSDNDIPLFHMSTYSTRFTTANGVTLITERVPIVQLIIANATILIYTFSALVLGTHKAIRNHYDISDETKLKSNKHRFRNADKVELLDAHRAANIKALGQQLDGVMWEADVRAAKEAVDASHYDHNTNQTVQRFVRRVQDSVAQGNENYDISQRLRQKLQVQVSGKWDCRNEDPRTRGTYDIEVIEAALGRVERKGKAERFFQRQWAGPVYSRETTVFLVMVLVMAAARPNLFPMEAAFSAVFAVELILSLYFLKLDFIFSRYIRLLIRLYCSLVGFIPYAVPFAALRCLRLCEGWSTVFIVPGMVRWGVMYCLIGLVTMWMIAFVAALQFRDEHPAKSTMCSSVSNCLSVSLRELVLPAWTQQHIDCSHEAALLAVLVISFQIFFIPFTASFALHPLLQLSNFIGRFLRLVVQSLHKDVLNYVESYLEGNDWYRRWGLSAGVPTKVVVKMKLWVCDLYRRRDIFTIPLVEDTDSFSSFAFPQVTFVDPVLQRKGGEMPNQLHEIICKGEFSTFEENEAFDRQNRISRLDPLRAVLHHHWIHYANSFLTLVSVAFLFVVSSAHHRGQTITTVSTVIHILSILLSAIAAPRDLTIIITIISCGFLLASVLIMLAISSSDTTNVAKEYYALRFISLCRLAQLQSFPFRRVRHFVYLYTNSALKVVFPILVIGAAAYFAELLRAQIILVRNQKYVASSNRTTSTTNVTVLANLTYPERLIANSRRYASRPNMQDTADLFAYYFSEDAYIYYSILSYWLMPCICISSFLSFLFLTGANLCDSKTLTIGMIPYFEDPITMADFKLKVHYCRYVGNAVLVLSLMFGCVFSPSTTTTSSDLNLFFGFEVSFCVIGLIESFIGVSYAIHRCGRTWSGWEFAQGDFFYKQVLFGDSFLLVAEIIQAVYYGVAVSLAATLLAEADHCIISPDQYATFFITLRFVFLLRLLPRQYILFILRFSSLFLSAGVVFIVYFVGAASALADVAAQPTGARPSLALWRAAFDALLRQTFTSATPTHFEGRWTQTNQTAVVEQMLQESTFFVYVSSTYECSHLVFILGTLGKVFMSTILGIGIATLLVPLSTLFLSRLPSKTTLLYNTLSGGINAILKEGMSRHDDMRPAFRRKLQRRKFNRIFTQKGIPSWALPHLLEELCICRPSHQRRFMYVLEQLLLYLPISEKRQSRVKEYMDMWECYCSGGPVDLTFDKLPVFPDAEGDKRNPLMPSRSVSTHDKRFVQPLRLVQAILLLEFEFPADSSVGTKLWLDFFSVVQKMRGATLLQSLWRMYREEKRFDADCSRTFLERMSIVALRRSFRKIRITNNVAFRTHESFKEAISFQQEVFNPDTGHFDILNRLRGHYDVLNPSTTARPEVPSHKQKKEGKGYRVSFS</sequence>
<protein>
    <submittedName>
        <fullName evidence="3">Uncharacterized protein</fullName>
    </submittedName>
</protein>
<feature type="transmembrane region" description="Helical" evidence="2">
    <location>
        <begin position="979"/>
        <end position="996"/>
    </location>
</feature>
<comment type="caution">
    <text evidence="3">The sequence shown here is derived from an EMBL/GenBank/DDBJ whole genome shotgun (WGS) entry which is preliminary data.</text>
</comment>
<feature type="transmembrane region" description="Helical" evidence="2">
    <location>
        <begin position="441"/>
        <end position="461"/>
    </location>
</feature>
<dbReference type="OrthoDB" id="271587at2759"/>
<feature type="transmembrane region" description="Helical" evidence="2">
    <location>
        <begin position="310"/>
        <end position="331"/>
    </location>
</feature>
<feature type="region of interest" description="Disordered" evidence="1">
    <location>
        <begin position="1763"/>
        <end position="1786"/>
    </location>
</feature>
<evidence type="ECO:0000313" key="3">
    <source>
        <dbReference type="EMBL" id="EPY27545.1"/>
    </source>
</evidence>
<dbReference type="EMBL" id="ATMH01005697">
    <property type="protein sequence ID" value="EPY27545.1"/>
    <property type="molecule type" value="Genomic_DNA"/>
</dbReference>
<dbReference type="Gene3D" id="1.20.5.190">
    <property type="match status" value="1"/>
</dbReference>
<dbReference type="InterPro" id="IPR000048">
    <property type="entry name" value="IQ_motif_EF-hand-BS"/>
</dbReference>